<name>A0A8S5RAM5_9CAUD</name>
<protein>
    <submittedName>
        <fullName evidence="1">DNA packaging protein gp3</fullName>
    </submittedName>
</protein>
<sequence>MNTPNKKVGRPRAYTPEALEAKFEEYVEWVKANPVYINKVSAGEIIAVPTQRPLTLVGFCQFAKISRQNFYEYESREEFSDLLTHVRVAIEADQLEGALCGQYDSGIVARVLHLADRQDVTTNGKAITAATQPISVVIDPEAAKIIQSIGKMTVAVKE</sequence>
<dbReference type="EMBL" id="BK015851">
    <property type="protein sequence ID" value="DAE28109.1"/>
    <property type="molecule type" value="Genomic_DNA"/>
</dbReference>
<dbReference type="InterPro" id="IPR032066">
    <property type="entry name" value="GP3_package"/>
</dbReference>
<accession>A0A8S5RAM5</accession>
<reference evidence="1" key="1">
    <citation type="journal article" date="2021" name="Proc. Natl. Acad. Sci. U.S.A.">
        <title>A Catalog of Tens of Thousands of Viruses from Human Metagenomes Reveals Hidden Associations with Chronic Diseases.</title>
        <authorList>
            <person name="Tisza M.J."/>
            <person name="Buck C.B."/>
        </authorList>
    </citation>
    <scope>NUCLEOTIDE SEQUENCE</scope>
    <source>
        <strain evidence="1">CthVG1</strain>
    </source>
</reference>
<dbReference type="Pfam" id="PF16677">
    <property type="entry name" value="GP3_package"/>
    <property type="match status" value="1"/>
</dbReference>
<proteinExistence type="predicted"/>
<evidence type="ECO:0000313" key="1">
    <source>
        <dbReference type="EMBL" id="DAE28109.1"/>
    </source>
</evidence>
<dbReference type="Gene3D" id="1.10.132.80">
    <property type="match status" value="1"/>
</dbReference>
<organism evidence="1">
    <name type="scientific">Podoviridae sp. cthVG1</name>
    <dbReference type="NCBI Taxonomy" id="2827297"/>
    <lineage>
        <taxon>Viruses</taxon>
        <taxon>Duplodnaviria</taxon>
        <taxon>Heunggongvirae</taxon>
        <taxon>Uroviricota</taxon>
        <taxon>Caudoviricetes</taxon>
    </lineage>
</organism>